<keyword evidence="3" id="KW-1185">Reference proteome</keyword>
<keyword evidence="1" id="KW-0812">Transmembrane</keyword>
<feature type="transmembrane region" description="Helical" evidence="1">
    <location>
        <begin position="53"/>
        <end position="77"/>
    </location>
</feature>
<gene>
    <name evidence="2" type="ORF">ACFSE6_06965</name>
</gene>
<evidence type="ECO:0000313" key="2">
    <source>
        <dbReference type="EMBL" id="MFD1717566.1"/>
    </source>
</evidence>
<proteinExistence type="predicted"/>
<evidence type="ECO:0000256" key="1">
    <source>
        <dbReference type="SAM" id="Phobius"/>
    </source>
</evidence>
<organism evidence="2 3">
    <name type="scientific">Georgenia deserti</name>
    <dbReference type="NCBI Taxonomy" id="2093781"/>
    <lineage>
        <taxon>Bacteria</taxon>
        <taxon>Bacillati</taxon>
        <taxon>Actinomycetota</taxon>
        <taxon>Actinomycetes</taxon>
        <taxon>Micrococcales</taxon>
        <taxon>Bogoriellaceae</taxon>
        <taxon>Georgenia</taxon>
    </lineage>
</organism>
<protein>
    <submittedName>
        <fullName evidence="2">Uncharacterized protein</fullName>
    </submittedName>
</protein>
<reference evidence="3" key="1">
    <citation type="journal article" date="2019" name="Int. J. Syst. Evol. Microbiol.">
        <title>The Global Catalogue of Microorganisms (GCM) 10K type strain sequencing project: providing services to taxonomists for standard genome sequencing and annotation.</title>
        <authorList>
            <consortium name="The Broad Institute Genomics Platform"/>
            <consortium name="The Broad Institute Genome Sequencing Center for Infectious Disease"/>
            <person name="Wu L."/>
            <person name="Ma J."/>
        </authorList>
    </citation>
    <scope>NUCLEOTIDE SEQUENCE [LARGE SCALE GENOMIC DNA]</scope>
    <source>
        <strain evidence="3">JCM 17130</strain>
    </source>
</reference>
<accession>A0ABW4L668</accession>
<dbReference type="RefSeq" id="WP_388004117.1">
    <property type="nucleotide sequence ID" value="NZ_JBHUEE010000003.1"/>
</dbReference>
<keyword evidence="1" id="KW-1133">Transmembrane helix</keyword>
<comment type="caution">
    <text evidence="2">The sequence shown here is derived from an EMBL/GenBank/DDBJ whole genome shotgun (WGS) entry which is preliminary data.</text>
</comment>
<dbReference type="Proteomes" id="UP001597277">
    <property type="component" value="Unassembled WGS sequence"/>
</dbReference>
<name>A0ABW4L668_9MICO</name>
<evidence type="ECO:0000313" key="3">
    <source>
        <dbReference type="Proteomes" id="UP001597277"/>
    </source>
</evidence>
<feature type="transmembrane region" description="Helical" evidence="1">
    <location>
        <begin position="12"/>
        <end position="33"/>
    </location>
</feature>
<dbReference type="EMBL" id="JBHUEE010000003">
    <property type="protein sequence ID" value="MFD1717566.1"/>
    <property type="molecule type" value="Genomic_DNA"/>
</dbReference>
<keyword evidence="1" id="KW-0472">Membrane</keyword>
<sequence>MSRAPRRALRTSDILLSALAYALCWGVAVVVLSVVEEVTWEPGDPQGSALPSWIFAIAGFVPVLVAAAVAFTVPALLLRRGASVGWFLLSFALTGIVAFAVLTLVITRAPAELAALEWGLRQVLSLVLLPAAGGAIAGMVAWRRARWRAGLPQPTA</sequence>
<feature type="transmembrane region" description="Helical" evidence="1">
    <location>
        <begin position="84"/>
        <end position="106"/>
    </location>
</feature>
<feature type="transmembrane region" description="Helical" evidence="1">
    <location>
        <begin position="118"/>
        <end position="142"/>
    </location>
</feature>